<dbReference type="EMBL" id="CP071382">
    <property type="protein sequence ID" value="QSV45306.1"/>
    <property type="molecule type" value="Genomic_DNA"/>
</dbReference>
<dbReference type="RefSeq" id="WP_207163111.1">
    <property type="nucleotide sequence ID" value="NZ_CP071382.1"/>
</dbReference>
<name>A0ABX7Q2I8_9BACT</name>
<keyword evidence="3" id="KW-1185">Reference proteome</keyword>
<organism evidence="2 3">
    <name type="scientific">Geobacter benzoatilyticus</name>
    <dbReference type="NCBI Taxonomy" id="2815309"/>
    <lineage>
        <taxon>Bacteria</taxon>
        <taxon>Pseudomonadati</taxon>
        <taxon>Thermodesulfobacteriota</taxon>
        <taxon>Desulfuromonadia</taxon>
        <taxon>Geobacterales</taxon>
        <taxon>Geobacteraceae</taxon>
        <taxon>Geobacter</taxon>
    </lineage>
</organism>
<evidence type="ECO:0000313" key="3">
    <source>
        <dbReference type="Proteomes" id="UP000663651"/>
    </source>
</evidence>
<feature type="chain" id="PRO_5047073958" evidence="1">
    <location>
        <begin position="28"/>
        <end position="156"/>
    </location>
</feature>
<dbReference type="InterPro" id="IPR021267">
    <property type="entry name" value="DUF2844"/>
</dbReference>
<protein>
    <submittedName>
        <fullName evidence="2">DUF2844 domain-containing protein</fullName>
    </submittedName>
</protein>
<reference evidence="2 3" key="1">
    <citation type="submission" date="2021-03" db="EMBL/GenBank/DDBJ databases">
        <title>Geobacter metallireducens gen. nov. sp. nov., a microorganism capable of coupling the complete oxidation of organic compounds to the reduction of iron and other metals.</title>
        <authorList>
            <person name="Li Y."/>
        </authorList>
    </citation>
    <scope>NUCLEOTIDE SEQUENCE [LARGE SCALE GENOMIC DNA]</scope>
    <source>
        <strain evidence="2 3">Jerry-YX</strain>
    </source>
</reference>
<sequence length="156" mass="16793">MRLQLFALTLIPGLLMAPLTFTSRAEAALGERATPVSAARKASAASQTTTAASSGYTVQEIKTGATNVREYITPSGIVFAVTWKGVSHPDLTPILGSYTSGYRQALGQAKRMRGQRRSMVSSDKVVVEKWGHMRNLQGKAYVPSLIPNGVNIDEIK</sequence>
<evidence type="ECO:0000313" key="2">
    <source>
        <dbReference type="EMBL" id="QSV45306.1"/>
    </source>
</evidence>
<accession>A0ABX7Q2I8</accession>
<dbReference type="Proteomes" id="UP000663651">
    <property type="component" value="Chromosome"/>
</dbReference>
<gene>
    <name evidence="2" type="ORF">JZM60_14430</name>
</gene>
<evidence type="ECO:0000256" key="1">
    <source>
        <dbReference type="SAM" id="SignalP"/>
    </source>
</evidence>
<feature type="signal peptide" evidence="1">
    <location>
        <begin position="1"/>
        <end position="27"/>
    </location>
</feature>
<proteinExistence type="predicted"/>
<dbReference type="Pfam" id="PF11005">
    <property type="entry name" value="DUF2844"/>
    <property type="match status" value="1"/>
</dbReference>
<keyword evidence="1" id="KW-0732">Signal</keyword>